<dbReference type="SMART" id="SM00530">
    <property type="entry name" value="HTH_XRE"/>
    <property type="match status" value="1"/>
</dbReference>
<keyword evidence="1" id="KW-0805">Transcription regulation</keyword>
<evidence type="ECO:0000313" key="6">
    <source>
        <dbReference type="Proteomes" id="UP001156702"/>
    </source>
</evidence>
<evidence type="ECO:0000256" key="2">
    <source>
        <dbReference type="ARBA" id="ARBA00023125"/>
    </source>
</evidence>
<dbReference type="InterPro" id="IPR015927">
    <property type="entry name" value="Peptidase_S24_S26A/B/C"/>
</dbReference>
<evidence type="ECO:0000313" key="5">
    <source>
        <dbReference type="EMBL" id="GLR55156.1"/>
    </source>
</evidence>
<dbReference type="Gene3D" id="1.10.260.40">
    <property type="entry name" value="lambda repressor-like DNA-binding domains"/>
    <property type="match status" value="1"/>
</dbReference>
<name>A0ABQ5ZTS8_9HYPH</name>
<dbReference type="SUPFAM" id="SSF51306">
    <property type="entry name" value="LexA/Signal peptidase"/>
    <property type="match status" value="1"/>
</dbReference>
<evidence type="ECO:0000256" key="1">
    <source>
        <dbReference type="ARBA" id="ARBA00023015"/>
    </source>
</evidence>
<dbReference type="Pfam" id="PF01381">
    <property type="entry name" value="HTH_3"/>
    <property type="match status" value="1"/>
</dbReference>
<gene>
    <name evidence="5" type="ORF">GCM10007923_63770</name>
</gene>
<dbReference type="SUPFAM" id="SSF47413">
    <property type="entry name" value="lambda repressor-like DNA-binding domains"/>
    <property type="match status" value="1"/>
</dbReference>
<accession>A0ABQ5ZTS8</accession>
<dbReference type="Gene3D" id="2.10.109.10">
    <property type="entry name" value="Umud Fragment, subunit A"/>
    <property type="match status" value="1"/>
</dbReference>
<dbReference type="PANTHER" id="PTHR40661:SF3">
    <property type="entry name" value="FELS-1 PROPHAGE TRANSCRIPTIONAL REGULATOR"/>
    <property type="match status" value="1"/>
</dbReference>
<dbReference type="PANTHER" id="PTHR40661">
    <property type="match status" value="1"/>
</dbReference>
<dbReference type="RefSeq" id="WP_245083043.1">
    <property type="nucleotide sequence ID" value="NZ_BSOP01000069.1"/>
</dbReference>
<keyword evidence="3" id="KW-0804">Transcription</keyword>
<dbReference type="Pfam" id="PF00717">
    <property type="entry name" value="Peptidase_S24"/>
    <property type="match status" value="1"/>
</dbReference>
<evidence type="ECO:0000259" key="4">
    <source>
        <dbReference type="PROSITE" id="PS50943"/>
    </source>
</evidence>
<dbReference type="InterPro" id="IPR010982">
    <property type="entry name" value="Lambda_DNA-bd_dom_sf"/>
</dbReference>
<comment type="caution">
    <text evidence="5">The sequence shown here is derived from an EMBL/GenBank/DDBJ whole genome shotgun (WGS) entry which is preliminary data.</text>
</comment>
<feature type="domain" description="HTH cro/C1-type" evidence="4">
    <location>
        <begin position="20"/>
        <end position="74"/>
    </location>
</feature>
<keyword evidence="6" id="KW-1185">Reference proteome</keyword>
<protein>
    <recommendedName>
        <fullName evidence="4">HTH cro/C1-type domain-containing protein</fullName>
    </recommendedName>
</protein>
<proteinExistence type="predicted"/>
<reference evidence="6" key="1">
    <citation type="journal article" date="2019" name="Int. J. Syst. Evol. Microbiol.">
        <title>The Global Catalogue of Microorganisms (GCM) 10K type strain sequencing project: providing services to taxonomists for standard genome sequencing and annotation.</title>
        <authorList>
            <consortium name="The Broad Institute Genomics Platform"/>
            <consortium name="The Broad Institute Genome Sequencing Center for Infectious Disease"/>
            <person name="Wu L."/>
            <person name="Ma J."/>
        </authorList>
    </citation>
    <scope>NUCLEOTIDE SEQUENCE [LARGE SCALE GENOMIC DNA]</scope>
    <source>
        <strain evidence="6">NBRC 102122</strain>
    </source>
</reference>
<evidence type="ECO:0000256" key="3">
    <source>
        <dbReference type="ARBA" id="ARBA00023163"/>
    </source>
</evidence>
<dbReference type="InterPro" id="IPR036286">
    <property type="entry name" value="LexA/Signal_pep-like_sf"/>
</dbReference>
<organism evidence="5 6">
    <name type="scientific">Shinella yambaruensis</name>
    <dbReference type="NCBI Taxonomy" id="415996"/>
    <lineage>
        <taxon>Bacteria</taxon>
        <taxon>Pseudomonadati</taxon>
        <taxon>Pseudomonadota</taxon>
        <taxon>Alphaproteobacteria</taxon>
        <taxon>Hyphomicrobiales</taxon>
        <taxon>Rhizobiaceae</taxon>
        <taxon>Shinella</taxon>
    </lineage>
</organism>
<dbReference type="Proteomes" id="UP001156702">
    <property type="component" value="Unassembled WGS sequence"/>
</dbReference>
<dbReference type="InterPro" id="IPR039418">
    <property type="entry name" value="LexA-like"/>
</dbReference>
<dbReference type="CDD" id="cd06529">
    <property type="entry name" value="S24_LexA-like"/>
    <property type="match status" value="1"/>
</dbReference>
<dbReference type="EMBL" id="BSOP01000069">
    <property type="protein sequence ID" value="GLR55156.1"/>
    <property type="molecule type" value="Genomic_DNA"/>
</dbReference>
<keyword evidence="2" id="KW-0238">DNA-binding</keyword>
<dbReference type="CDD" id="cd00093">
    <property type="entry name" value="HTH_XRE"/>
    <property type="match status" value="1"/>
</dbReference>
<dbReference type="InterPro" id="IPR001387">
    <property type="entry name" value="Cro/C1-type_HTH"/>
</dbReference>
<dbReference type="PROSITE" id="PS50943">
    <property type="entry name" value="HTH_CROC1"/>
    <property type="match status" value="1"/>
</dbReference>
<sequence length="237" mass="26347">MVAVSYNFVMDKLTTLGSRLRYARKARNLTQDQVAAEFDIKRNNVSTWESGETRPSVDRFPALARLYGVTEAWLLDGVGEPPPQSPGTSAAPLPKVSLVPGGQLLGTGKMPLYTGAMGGDGHVIITFDAIDYVKRPAELENVKGGYGLLIVGESMIPAFWPGDMALINPHLPPARQKNVILYHTPPHGGDVEAIIKQLNGWSERQWQLQQYNPPREFTEYRHEWPVCHRVVGKYDAR</sequence>